<comment type="caution">
    <text evidence="3">The sequence shown here is derived from an EMBL/GenBank/DDBJ whole genome shotgun (WGS) entry which is preliminary data.</text>
</comment>
<feature type="region of interest" description="Disordered" evidence="1">
    <location>
        <begin position="76"/>
        <end position="100"/>
    </location>
</feature>
<keyword evidence="2" id="KW-0812">Transmembrane</keyword>
<evidence type="ECO:0008006" key="5">
    <source>
        <dbReference type="Google" id="ProtNLM"/>
    </source>
</evidence>
<keyword evidence="4" id="KW-1185">Reference proteome</keyword>
<gene>
    <name evidence="3" type="ORF">ACFQMN_07545</name>
</gene>
<evidence type="ECO:0000256" key="2">
    <source>
        <dbReference type="SAM" id="Phobius"/>
    </source>
</evidence>
<evidence type="ECO:0000256" key="1">
    <source>
        <dbReference type="SAM" id="MobiDB-lite"/>
    </source>
</evidence>
<dbReference type="EMBL" id="JBHTBY010000006">
    <property type="protein sequence ID" value="MFC7320732.1"/>
    <property type="molecule type" value="Genomic_DNA"/>
</dbReference>
<evidence type="ECO:0000313" key="3">
    <source>
        <dbReference type="EMBL" id="MFC7320732.1"/>
    </source>
</evidence>
<feature type="transmembrane region" description="Helical" evidence="2">
    <location>
        <begin position="43"/>
        <end position="63"/>
    </location>
</feature>
<name>A0ABW2K319_9BACI</name>
<organism evidence="3 4">
    <name type="scientific">Halobacillus campisalis</name>
    <dbReference type="NCBI Taxonomy" id="435909"/>
    <lineage>
        <taxon>Bacteria</taxon>
        <taxon>Bacillati</taxon>
        <taxon>Bacillota</taxon>
        <taxon>Bacilli</taxon>
        <taxon>Bacillales</taxon>
        <taxon>Bacillaceae</taxon>
        <taxon>Halobacillus</taxon>
    </lineage>
</organism>
<dbReference type="Proteomes" id="UP001596494">
    <property type="component" value="Unassembled WGS sequence"/>
</dbReference>
<keyword evidence="2" id="KW-1133">Transmembrane helix</keyword>
<sequence length="368" mass="40948">MSKSDKKIEQILSDLPPIKDSVSKNEHFRKIQIKMEGSSTKRVAWLLPGAFSFAGLMILSLLLPTSLDEVNEAPLYEKPSSESAPFEKKETFGSSSVERLPALEHEDSDPALISSSRETYVYRAVPDTSARYIIPLSLPLSESTEEEIIGKFSSFEAGLGKDMLEKAEISIDEENREAIIIFPDEFEGGGTESSYSTIESIRWTLAPYKVNSIRIKNESGEGIPFHPGGEIDSIDPIKEGEYAFQLYNGSSRNFLIPFASEANGGFENVLSEMKKIQPTEQTHPAIFKGLRFLSVEEMGKTIALEFDIEGSADREELNTSVEAILVTARQFGFDSVKFEHEKLLMLGSYDISSELDVPEYMNPVKGLE</sequence>
<protein>
    <recommendedName>
        <fullName evidence="5">GerMN domain-containing protein</fullName>
    </recommendedName>
</protein>
<reference evidence="4" key="1">
    <citation type="journal article" date="2019" name="Int. J. Syst. Evol. Microbiol.">
        <title>The Global Catalogue of Microorganisms (GCM) 10K type strain sequencing project: providing services to taxonomists for standard genome sequencing and annotation.</title>
        <authorList>
            <consortium name="The Broad Institute Genomics Platform"/>
            <consortium name="The Broad Institute Genome Sequencing Center for Infectious Disease"/>
            <person name="Wu L."/>
            <person name="Ma J."/>
        </authorList>
    </citation>
    <scope>NUCLEOTIDE SEQUENCE [LARGE SCALE GENOMIC DNA]</scope>
    <source>
        <strain evidence="4">CCUG 73951</strain>
    </source>
</reference>
<evidence type="ECO:0000313" key="4">
    <source>
        <dbReference type="Proteomes" id="UP001596494"/>
    </source>
</evidence>
<proteinExistence type="predicted"/>
<dbReference type="RefSeq" id="WP_289214335.1">
    <property type="nucleotide sequence ID" value="NZ_JAPVRC010000001.1"/>
</dbReference>
<keyword evidence="2" id="KW-0472">Membrane</keyword>
<accession>A0ABW2K319</accession>